<dbReference type="HOGENOM" id="CLU_1937004_0_0_11"/>
<protein>
    <recommendedName>
        <fullName evidence="1">SnoaL-like domain-containing protein</fullName>
    </recommendedName>
</protein>
<dbReference type="InterPro" id="IPR032710">
    <property type="entry name" value="NTF2-like_dom_sf"/>
</dbReference>
<sequence>MDAFDLIERYFRCLESGDFAGAANCFSESARYSHPPYVEEPPGAGRHEVYGRAAVLALFRRRGLRRTHHEVTGRARSGDRCFISGTVKDPSGAVVGSFVSHALFDRELGQFEEYVAYSSRPAVWAASDGP</sequence>
<dbReference type="Proteomes" id="UP000281594">
    <property type="component" value="Unassembled WGS sequence"/>
</dbReference>
<organism evidence="2 3">
    <name type="scientific">Streptomyces rapamycinicus (strain ATCC 29253 / DSM 41530 / NRRL 5491 / AYB-994)</name>
    <name type="common">Streptomyces hygroscopicus (strain ATCC 29253)</name>
    <dbReference type="NCBI Taxonomy" id="1343740"/>
    <lineage>
        <taxon>Bacteria</taxon>
        <taxon>Bacillati</taxon>
        <taxon>Actinomycetota</taxon>
        <taxon>Actinomycetes</taxon>
        <taxon>Kitasatosporales</taxon>
        <taxon>Streptomycetaceae</taxon>
        <taxon>Streptomyces</taxon>
        <taxon>Streptomyces violaceusniger group</taxon>
    </lineage>
</organism>
<dbReference type="Gene3D" id="3.10.450.50">
    <property type="match status" value="1"/>
</dbReference>
<evidence type="ECO:0000313" key="2">
    <source>
        <dbReference type="EMBL" id="RLV73777.1"/>
    </source>
</evidence>
<evidence type="ECO:0000313" key="3">
    <source>
        <dbReference type="Proteomes" id="UP000281594"/>
    </source>
</evidence>
<proteinExistence type="predicted"/>
<dbReference type="Pfam" id="PF12680">
    <property type="entry name" value="SnoaL_2"/>
    <property type="match status" value="1"/>
</dbReference>
<evidence type="ECO:0000259" key="1">
    <source>
        <dbReference type="Pfam" id="PF12680"/>
    </source>
</evidence>
<dbReference type="InterPro" id="IPR037401">
    <property type="entry name" value="SnoaL-like"/>
</dbReference>
<dbReference type="RefSeq" id="WP_020867491.1">
    <property type="nucleotide sequence ID" value="NC_022785.1"/>
</dbReference>
<reference evidence="2 3" key="1">
    <citation type="journal article" date="2018" name="J. Biol. Chem.">
        <title>Discovery of the actinoplanic acid pathway in Streptomyces rapamycinicus reveals a genetically conserved synergism with rapamycin.</title>
        <authorList>
            <person name="Mrak P."/>
            <person name="Krastel P."/>
            <person name="Pivk Lukancic P."/>
            <person name="Tao J."/>
            <person name="Pistorius D."/>
            <person name="Moore C.M."/>
        </authorList>
    </citation>
    <scope>NUCLEOTIDE SEQUENCE [LARGE SCALE GENOMIC DNA]</scope>
    <source>
        <strain evidence="2 3">NRRL 5491</strain>
    </source>
</reference>
<dbReference type="eggNOG" id="ENOG503017C">
    <property type="taxonomic scope" value="Bacteria"/>
</dbReference>
<dbReference type="SUPFAM" id="SSF54427">
    <property type="entry name" value="NTF2-like"/>
    <property type="match status" value="1"/>
</dbReference>
<accession>A0A0A0NDA7</accession>
<gene>
    <name evidence="2" type="ORF">D3C57_131165</name>
</gene>
<comment type="caution">
    <text evidence="2">The sequence shown here is derived from an EMBL/GenBank/DDBJ whole genome shotgun (WGS) entry which is preliminary data.</text>
</comment>
<feature type="domain" description="SnoaL-like" evidence="1">
    <location>
        <begin position="7"/>
        <end position="94"/>
    </location>
</feature>
<name>A0A0A0NDA7_STRRN</name>
<dbReference type="AlphaFoldDB" id="A0A0A0NDA7"/>
<dbReference type="EMBL" id="QYCY01000002">
    <property type="protein sequence ID" value="RLV73777.1"/>
    <property type="molecule type" value="Genomic_DNA"/>
</dbReference>
<dbReference type="KEGG" id="src:M271_12435"/>